<accession>A0A6C0AU40</accession>
<evidence type="ECO:0000256" key="1">
    <source>
        <dbReference type="SAM" id="MobiDB-lite"/>
    </source>
</evidence>
<reference evidence="2" key="1">
    <citation type="journal article" date="2020" name="Nature">
        <title>Giant virus diversity and host interactions through global metagenomics.</title>
        <authorList>
            <person name="Schulz F."/>
            <person name="Roux S."/>
            <person name="Paez-Espino D."/>
            <person name="Jungbluth S."/>
            <person name="Walsh D.A."/>
            <person name="Denef V.J."/>
            <person name="McMahon K.D."/>
            <person name="Konstantinidis K.T."/>
            <person name="Eloe-Fadrosh E.A."/>
            <person name="Kyrpides N.C."/>
            <person name="Woyke T."/>
        </authorList>
    </citation>
    <scope>NUCLEOTIDE SEQUENCE</scope>
    <source>
        <strain evidence="2">GVMAG-S-ERX555943-30</strain>
    </source>
</reference>
<dbReference type="AlphaFoldDB" id="A0A6C0AU40"/>
<evidence type="ECO:0000313" key="2">
    <source>
        <dbReference type="EMBL" id="QHS83334.1"/>
    </source>
</evidence>
<feature type="region of interest" description="Disordered" evidence="1">
    <location>
        <begin position="13"/>
        <end position="46"/>
    </location>
</feature>
<feature type="compositionally biased region" description="Polar residues" evidence="1">
    <location>
        <begin position="73"/>
        <end position="92"/>
    </location>
</feature>
<proteinExistence type="predicted"/>
<protein>
    <submittedName>
        <fullName evidence="2">Uncharacterized protein</fullName>
    </submittedName>
</protein>
<sequence length="349" mass="39901">MVEEKRILTVNPADFNLSNNNNTTRKKKSSSNEGRIKMKPPKMPKRNETLRKKALLRMIRSEQQRNLDEMTQSKKGTVTATPVTKQNTPTSDFHTSFNKATSYLDNLVNKSASISSNVTPSHNHTVKNNVQQSIINNPTLLQPSKPIQDPLPNLTQVNPTVNIDKPEYGCLKNGELPTYRSWLNKTQSNKPPLKWDAKDNNDFKRETFSSSIPRVDSGQPQKMPLVETEHFKLPEYSEAVPIKLKGKKQKKRIVRTHKLGRSKYYSKIGVLISNKTIRNNVVNQKQQLKKVPIRDVRKYLIKQGFIKVGSDTPSDVLREMYESALLMCGEIKNNNVDTLLHNFIHTKDD</sequence>
<organism evidence="2">
    <name type="scientific">viral metagenome</name>
    <dbReference type="NCBI Taxonomy" id="1070528"/>
    <lineage>
        <taxon>unclassified sequences</taxon>
        <taxon>metagenomes</taxon>
        <taxon>organismal metagenomes</taxon>
    </lineage>
</organism>
<feature type="region of interest" description="Disordered" evidence="1">
    <location>
        <begin position="68"/>
        <end position="92"/>
    </location>
</feature>
<name>A0A6C0AU40_9ZZZZ</name>
<dbReference type="EMBL" id="MN738752">
    <property type="protein sequence ID" value="QHS83334.1"/>
    <property type="molecule type" value="Genomic_DNA"/>
</dbReference>